<dbReference type="Gene3D" id="1.20.120.1770">
    <property type="match status" value="1"/>
</dbReference>
<sequence length="82" mass="8733">MAEISMADLELANRLKEAHGILASIAWATVMPLGAVLIRVIPSSKAWLIHGAVMGFGLALFTSAFGLGIRDILIYHSTVSRA</sequence>
<feature type="transmembrane region" description="Helical" evidence="1">
    <location>
        <begin position="21"/>
        <end position="41"/>
    </location>
</feature>
<gene>
    <name evidence="2" type="ORF">SEPMUDRAFT_46913</name>
</gene>
<dbReference type="STRING" id="692275.N1QFR2"/>
<evidence type="ECO:0000313" key="3">
    <source>
        <dbReference type="Proteomes" id="UP000016931"/>
    </source>
</evidence>
<dbReference type="EMBL" id="KB456265">
    <property type="protein sequence ID" value="EMF12087.1"/>
    <property type="molecule type" value="Genomic_DNA"/>
</dbReference>
<keyword evidence="1" id="KW-0472">Membrane</keyword>
<dbReference type="Proteomes" id="UP000016931">
    <property type="component" value="Unassembled WGS sequence"/>
</dbReference>
<proteinExistence type="predicted"/>
<evidence type="ECO:0000256" key="1">
    <source>
        <dbReference type="SAM" id="Phobius"/>
    </source>
</evidence>
<protein>
    <submittedName>
        <fullName evidence="2">Uncharacterized protein</fullName>
    </submittedName>
</protein>
<keyword evidence="3" id="KW-1185">Reference proteome</keyword>
<keyword evidence="1" id="KW-0812">Transmembrane</keyword>
<keyword evidence="1" id="KW-1133">Transmembrane helix</keyword>
<dbReference type="AlphaFoldDB" id="N1QFR2"/>
<organism evidence="2 3">
    <name type="scientific">Sphaerulina musiva (strain SO2202)</name>
    <name type="common">Poplar stem canker fungus</name>
    <name type="synonym">Septoria musiva</name>
    <dbReference type="NCBI Taxonomy" id="692275"/>
    <lineage>
        <taxon>Eukaryota</taxon>
        <taxon>Fungi</taxon>
        <taxon>Dikarya</taxon>
        <taxon>Ascomycota</taxon>
        <taxon>Pezizomycotina</taxon>
        <taxon>Dothideomycetes</taxon>
        <taxon>Dothideomycetidae</taxon>
        <taxon>Mycosphaerellales</taxon>
        <taxon>Mycosphaerellaceae</taxon>
        <taxon>Sphaerulina</taxon>
    </lineage>
</organism>
<reference evidence="2 3" key="1">
    <citation type="journal article" date="2012" name="PLoS Pathog.">
        <title>Diverse lifestyles and strategies of plant pathogenesis encoded in the genomes of eighteen Dothideomycetes fungi.</title>
        <authorList>
            <person name="Ohm R.A."/>
            <person name="Feau N."/>
            <person name="Henrissat B."/>
            <person name="Schoch C.L."/>
            <person name="Horwitz B.A."/>
            <person name="Barry K.W."/>
            <person name="Condon B.J."/>
            <person name="Copeland A.C."/>
            <person name="Dhillon B."/>
            <person name="Glaser F."/>
            <person name="Hesse C.N."/>
            <person name="Kosti I."/>
            <person name="LaButti K."/>
            <person name="Lindquist E.A."/>
            <person name="Lucas S."/>
            <person name="Salamov A.A."/>
            <person name="Bradshaw R.E."/>
            <person name="Ciuffetti L."/>
            <person name="Hamelin R.C."/>
            <person name="Kema G.H.J."/>
            <person name="Lawrence C."/>
            <person name="Scott J.A."/>
            <person name="Spatafora J.W."/>
            <person name="Turgeon B.G."/>
            <person name="de Wit P.J.G.M."/>
            <person name="Zhong S."/>
            <person name="Goodwin S.B."/>
            <person name="Grigoriev I.V."/>
        </authorList>
    </citation>
    <scope>NUCLEOTIDE SEQUENCE [LARGE SCALE GENOMIC DNA]</scope>
    <source>
        <strain evidence="2 3">SO2202</strain>
    </source>
</reference>
<dbReference type="HOGENOM" id="CLU_2559770_0_0_1"/>
<accession>N1QFR2</accession>
<dbReference type="OrthoDB" id="19261at2759"/>
<evidence type="ECO:0000313" key="2">
    <source>
        <dbReference type="EMBL" id="EMF12087.1"/>
    </source>
</evidence>
<dbReference type="GeneID" id="27906156"/>
<dbReference type="RefSeq" id="XP_016760208.1">
    <property type="nucleotide sequence ID" value="XM_016909019.1"/>
</dbReference>
<name>N1QFR2_SPHMS</name>
<feature type="transmembrane region" description="Helical" evidence="1">
    <location>
        <begin position="47"/>
        <end position="69"/>
    </location>
</feature>